<dbReference type="Proteomes" id="UP000604046">
    <property type="component" value="Unassembled WGS sequence"/>
</dbReference>
<dbReference type="Gene3D" id="1.10.10.970">
    <property type="entry name" value="RNA 2'-phosphotransferase, Tpt1/KptA family, N-terminal domain"/>
    <property type="match status" value="1"/>
</dbReference>
<proteinExistence type="predicted"/>
<accession>A0A812RV32</accession>
<evidence type="ECO:0000256" key="2">
    <source>
        <dbReference type="ARBA" id="ARBA00012007"/>
    </source>
</evidence>
<comment type="function">
    <text evidence="1">Catalyzes the last step of tRNA splicing, the transfer of the splice junction 2'-phosphate from ligated tRNA to NAD to produce ADP-ribose 1''-2'' cyclic phosphate.</text>
</comment>
<dbReference type="SUPFAM" id="SSF56399">
    <property type="entry name" value="ADP-ribosylation"/>
    <property type="match status" value="1"/>
</dbReference>
<evidence type="ECO:0000313" key="5">
    <source>
        <dbReference type="EMBL" id="CAE7451537.1"/>
    </source>
</evidence>
<dbReference type="GO" id="GO:0000215">
    <property type="term" value="F:tRNA 2'-phosphotransferase activity"/>
    <property type="evidence" value="ECO:0007669"/>
    <property type="project" value="UniProtKB-EC"/>
</dbReference>
<protein>
    <recommendedName>
        <fullName evidence="2">2'-phosphotransferase</fullName>
        <ecNumber evidence="2">2.7.1.160</ecNumber>
    </recommendedName>
</protein>
<sequence>MPSEDELSRTLSRLLRYEATKYRLNQDVAGWVEMEELRCKCQIPGSVEDILRVASTSMGRQGRRFEVDRPKGGPIRLRATYAHGRPTAAAASQEAHVRDAKWGAWPESHHASKLKVSRESQKDGRIGSADPNWDPWKEAASAHTSQGQRRGAQRTQKTREEAQCQEVSQETWQKFAHPDSGRLWLFCPETGEFFFEDTAEEHGWTMYNSEKGPWWFHTCGRFFFDPP</sequence>
<evidence type="ECO:0000256" key="3">
    <source>
        <dbReference type="ARBA" id="ARBA00047949"/>
    </source>
</evidence>
<organism evidence="5 6">
    <name type="scientific">Symbiodinium natans</name>
    <dbReference type="NCBI Taxonomy" id="878477"/>
    <lineage>
        <taxon>Eukaryota</taxon>
        <taxon>Sar</taxon>
        <taxon>Alveolata</taxon>
        <taxon>Dinophyceae</taxon>
        <taxon>Suessiales</taxon>
        <taxon>Symbiodiniaceae</taxon>
        <taxon>Symbiodinium</taxon>
    </lineage>
</organism>
<evidence type="ECO:0000313" key="6">
    <source>
        <dbReference type="Proteomes" id="UP000604046"/>
    </source>
</evidence>
<dbReference type="InterPro" id="IPR042080">
    <property type="entry name" value="RNA_2'-PTrans_N"/>
</dbReference>
<dbReference type="OrthoDB" id="419694at2759"/>
<gene>
    <name evidence="5" type="ORF">SNAT2548_LOCUS24728</name>
</gene>
<dbReference type="AlphaFoldDB" id="A0A812RV32"/>
<evidence type="ECO:0000256" key="1">
    <source>
        <dbReference type="ARBA" id="ARBA00003343"/>
    </source>
</evidence>
<dbReference type="Pfam" id="PF01885">
    <property type="entry name" value="PTS_2-RNA"/>
    <property type="match status" value="1"/>
</dbReference>
<dbReference type="EC" id="2.7.1.160" evidence="2"/>
<feature type="compositionally biased region" description="Basic and acidic residues" evidence="4">
    <location>
        <begin position="116"/>
        <end position="125"/>
    </location>
</feature>
<evidence type="ECO:0000256" key="4">
    <source>
        <dbReference type="SAM" id="MobiDB-lite"/>
    </source>
</evidence>
<dbReference type="InterPro" id="IPR002745">
    <property type="entry name" value="Ptrans_KptA/Tpt1"/>
</dbReference>
<name>A0A812RV32_9DINO</name>
<comment type="catalytic activity">
    <reaction evidence="3">
        <text>2'-phospho-[ligated tRNA] + NAD(+) = mature tRNA + ADP-alpha-D-ribose 1'',2''-cyclic phosphate + nicotinamide</text>
        <dbReference type="Rhea" id="RHEA:23324"/>
        <dbReference type="Rhea" id="RHEA-COMP:11106"/>
        <dbReference type="Rhea" id="RHEA-COMP:11107"/>
        <dbReference type="ChEBI" id="CHEBI:17154"/>
        <dbReference type="ChEBI" id="CHEBI:57540"/>
        <dbReference type="ChEBI" id="CHEBI:76596"/>
        <dbReference type="ChEBI" id="CHEBI:82883"/>
        <dbReference type="ChEBI" id="CHEBI:85027"/>
        <dbReference type="EC" id="2.7.1.160"/>
    </reaction>
</comment>
<keyword evidence="6" id="KW-1185">Reference proteome</keyword>
<feature type="region of interest" description="Disordered" evidence="4">
    <location>
        <begin position="100"/>
        <end position="161"/>
    </location>
</feature>
<dbReference type="EMBL" id="CAJNDS010002367">
    <property type="protein sequence ID" value="CAE7451537.1"/>
    <property type="molecule type" value="Genomic_DNA"/>
</dbReference>
<comment type="caution">
    <text evidence="5">The sequence shown here is derived from an EMBL/GenBank/DDBJ whole genome shotgun (WGS) entry which is preliminary data.</text>
</comment>
<reference evidence="5" key="1">
    <citation type="submission" date="2021-02" db="EMBL/GenBank/DDBJ databases">
        <authorList>
            <person name="Dougan E. K."/>
            <person name="Rhodes N."/>
            <person name="Thang M."/>
            <person name="Chan C."/>
        </authorList>
    </citation>
    <scope>NUCLEOTIDE SEQUENCE</scope>
</reference>